<dbReference type="Proteomes" id="UP000196402">
    <property type="component" value="Chromosome 13"/>
</dbReference>
<dbReference type="EMBL" id="LT615251">
    <property type="protein sequence ID" value="SCO69188.1"/>
    <property type="molecule type" value="Genomic_DNA"/>
</dbReference>
<accession>A0A1G4H2V9</accession>
<protein>
    <submittedName>
        <fullName evidence="2">(malaria parasite P. vivax) hypothetical protein</fullName>
    </submittedName>
</protein>
<dbReference type="Pfam" id="PF14687">
    <property type="entry name" value="DUF4460"/>
    <property type="match status" value="1"/>
</dbReference>
<dbReference type="Proteomes" id="UP000779233">
    <property type="component" value="Unassembled WGS sequence"/>
</dbReference>
<dbReference type="GO" id="GO:0005739">
    <property type="term" value="C:mitochondrion"/>
    <property type="evidence" value="ECO:0007669"/>
    <property type="project" value="TreeGrafter"/>
</dbReference>
<dbReference type="InterPro" id="IPR027986">
    <property type="entry name" value="TCAIM"/>
</dbReference>
<dbReference type="VEuPathDB" id="PlasmoDB:PVX_084465"/>
<dbReference type="OrthoDB" id="423408at2759"/>
<evidence type="ECO:0000313" key="3">
    <source>
        <dbReference type="EMBL" id="SCO69188.1"/>
    </source>
</evidence>
<reference evidence="6 7" key="1">
    <citation type="submission" date="2016-07" db="EMBL/GenBank/DDBJ databases">
        <authorList>
            <consortium name="Pathogen Informatics"/>
        </authorList>
    </citation>
    <scope>NUCLEOTIDE SEQUENCE [LARGE SCALE GENOMIC DNA]</scope>
    <source>
        <strain evidence="2">PvW1</strain>
    </source>
</reference>
<dbReference type="VEuPathDB" id="PlasmoDB:PVW1_130014600"/>
<dbReference type="PANTHER" id="PTHR31596">
    <property type="entry name" value="T-CELL ACTIVATION INHIBITOR, MITOCHONDRIAL"/>
    <property type="match status" value="1"/>
</dbReference>
<evidence type="ECO:0000313" key="2">
    <source>
        <dbReference type="EMBL" id="CAG9475467.1"/>
    </source>
</evidence>
<dbReference type="VEuPathDB" id="PlasmoDB:PVP01_1307800"/>
<dbReference type="Proteomes" id="UP000305196">
    <property type="component" value="Chromosome 13"/>
</dbReference>
<gene>
    <name evidence="4" type="ORF">PVC01_130014800</name>
    <name evidence="5" type="ORF">PVP01_1307800</name>
    <name evidence="3" type="ORF">PVT01_130012900</name>
    <name evidence="2" type="ORF">PVW1_130014600</name>
</gene>
<proteinExistence type="predicted"/>
<sequence length="426" mass="49961">MRLAHSPLFACTFGEGRKGKEKKSIHEKRHPKPMLTKLMSSLNRCNNFLTSKKCTFQFANGRKYQSSIFRKSVRKLILFFYKEIHPDLTQELPEELKKVNSESLSVLNSYIDILSSSERSQGNIFLEKKIVFFKVFENSQNKIIKGRYKNVVIKLQTLPNNLSTQQKEEITAKLIYDIRHSLEKIKNVNILDECDKESIENLEEDIFISNKGGRKQNGGINSIWDDLTEHVKNTQALFQPSEQQTLLIQKRRSYVHYIKKKLEEKYQKINHKKRREKKLLKLNEIANKIAREKFPDMENKKNKYDGDSLHSSYQIVQNGFDPNLIFFHKDIKTEEEKKKAVANLCGMHLKDDADKWLLENCLKLLKNHQTQIPLVVCLDKTISLCPTFGLIYIPVDFCVRDFFSFLEGNLFRARSIRKKVLESFDM</sequence>
<organism evidence="3 6">
    <name type="scientific">Plasmodium vivax</name>
    <name type="common">malaria parasite P. vivax</name>
    <dbReference type="NCBI Taxonomy" id="5855"/>
    <lineage>
        <taxon>Eukaryota</taxon>
        <taxon>Sar</taxon>
        <taxon>Alveolata</taxon>
        <taxon>Apicomplexa</taxon>
        <taxon>Aconoidasida</taxon>
        <taxon>Haemosporida</taxon>
        <taxon>Plasmodiidae</taxon>
        <taxon>Plasmodium</taxon>
        <taxon>Plasmodium (Plasmodium)</taxon>
    </lineage>
</organism>
<dbReference type="EMBL" id="CAJZCX010000006">
    <property type="protein sequence ID" value="CAG9475467.1"/>
    <property type="molecule type" value="Genomic_DNA"/>
</dbReference>
<dbReference type="eggNOG" id="ENOG502SG0N">
    <property type="taxonomic scope" value="Eukaryota"/>
</dbReference>
<dbReference type="VEuPathDB" id="PlasmoDB:PVPAM_130023200"/>
<evidence type="ECO:0000259" key="1">
    <source>
        <dbReference type="Pfam" id="PF14687"/>
    </source>
</evidence>
<evidence type="ECO:0000313" key="7">
    <source>
        <dbReference type="Proteomes" id="UP000220605"/>
    </source>
</evidence>
<evidence type="ECO:0000313" key="4">
    <source>
        <dbReference type="EMBL" id="SCO74664.1"/>
    </source>
</evidence>
<dbReference type="InterPro" id="IPR028031">
    <property type="entry name" value="DUF4460"/>
</dbReference>
<evidence type="ECO:0000313" key="5">
    <source>
        <dbReference type="EMBL" id="VUZ98139.1"/>
    </source>
</evidence>
<feature type="domain" description="DUF4460" evidence="1">
    <location>
        <begin position="65"/>
        <end position="181"/>
    </location>
</feature>
<name>A0A1G4H2V9_PLAVI</name>
<dbReference type="AlphaFoldDB" id="A0A1G4H2V9"/>
<dbReference type="EMBL" id="LT615268">
    <property type="protein sequence ID" value="SCO74664.1"/>
    <property type="molecule type" value="Genomic_DNA"/>
</dbReference>
<dbReference type="Proteomes" id="UP000220605">
    <property type="component" value="Chromosome 13"/>
</dbReference>
<dbReference type="EMBL" id="LT635624">
    <property type="protein sequence ID" value="VUZ98139.1"/>
    <property type="molecule type" value="Genomic_DNA"/>
</dbReference>
<evidence type="ECO:0000313" key="6">
    <source>
        <dbReference type="Proteomes" id="UP000196402"/>
    </source>
</evidence>
<dbReference type="PANTHER" id="PTHR31596:SF1">
    <property type="entry name" value="T-CELL ACTIVATION INHIBITOR, MITOCHONDRIAL"/>
    <property type="match status" value="1"/>
</dbReference>